<comment type="caution">
    <text evidence="1">The sequence shown here is derived from an EMBL/GenBank/DDBJ whole genome shotgun (WGS) entry which is preliminary data.</text>
</comment>
<gene>
    <name evidence="1" type="ORF">A3F83_14750</name>
</gene>
<name>A0A1F5YPT7_9BACT</name>
<protein>
    <submittedName>
        <fullName evidence="1">Uncharacterized protein</fullName>
    </submittedName>
</protein>
<organism evidence="1 2">
    <name type="scientific">Candidatus Glassbacteria bacterium RIFCSPLOWO2_12_FULL_58_11</name>
    <dbReference type="NCBI Taxonomy" id="1817867"/>
    <lineage>
        <taxon>Bacteria</taxon>
        <taxon>Candidatus Glassiibacteriota</taxon>
    </lineage>
</organism>
<sequence length="70" mass="7870">MFGEELNNVVTSCPQLNIHTTGDSIQTAMSRLAEAVRLFFDTAEARHEFLPVLEALERDSLEVPPWWPAA</sequence>
<evidence type="ECO:0000313" key="2">
    <source>
        <dbReference type="Proteomes" id="UP000179129"/>
    </source>
</evidence>
<dbReference type="Proteomes" id="UP000179129">
    <property type="component" value="Unassembled WGS sequence"/>
</dbReference>
<dbReference type="Gene3D" id="3.30.160.250">
    <property type="match status" value="1"/>
</dbReference>
<dbReference type="EMBL" id="MFIX01000191">
    <property type="protein sequence ID" value="OGG02211.1"/>
    <property type="molecule type" value="Genomic_DNA"/>
</dbReference>
<proteinExistence type="predicted"/>
<reference evidence="1 2" key="1">
    <citation type="journal article" date="2016" name="Nat. Commun.">
        <title>Thousands of microbial genomes shed light on interconnected biogeochemical processes in an aquifer system.</title>
        <authorList>
            <person name="Anantharaman K."/>
            <person name="Brown C.T."/>
            <person name="Hug L.A."/>
            <person name="Sharon I."/>
            <person name="Castelle C.J."/>
            <person name="Probst A.J."/>
            <person name="Thomas B.C."/>
            <person name="Singh A."/>
            <person name="Wilkins M.J."/>
            <person name="Karaoz U."/>
            <person name="Brodie E.L."/>
            <person name="Williams K.H."/>
            <person name="Hubbard S.S."/>
            <person name="Banfield J.F."/>
        </authorList>
    </citation>
    <scope>NUCLEOTIDE SEQUENCE [LARGE SCALE GENOMIC DNA]</scope>
</reference>
<accession>A0A1F5YPT7</accession>
<dbReference type="InterPro" id="IPR035069">
    <property type="entry name" value="TTHA1013/TTHA0281-like"/>
</dbReference>
<evidence type="ECO:0000313" key="1">
    <source>
        <dbReference type="EMBL" id="OGG02211.1"/>
    </source>
</evidence>
<dbReference type="AlphaFoldDB" id="A0A1F5YPT7"/>
<dbReference type="SUPFAM" id="SSF143100">
    <property type="entry name" value="TTHA1013/TTHA0281-like"/>
    <property type="match status" value="1"/>
</dbReference>